<evidence type="ECO:0000313" key="5">
    <source>
        <dbReference type="Proteomes" id="UP001159405"/>
    </source>
</evidence>
<dbReference type="Gene3D" id="1.25.40.20">
    <property type="entry name" value="Ankyrin repeat-containing domain"/>
    <property type="match status" value="1"/>
</dbReference>
<dbReference type="Pfam" id="PF13637">
    <property type="entry name" value="Ank_4"/>
    <property type="match status" value="1"/>
</dbReference>
<keyword evidence="2 3" id="KW-0040">ANK repeat</keyword>
<proteinExistence type="predicted"/>
<dbReference type="InterPro" id="IPR036770">
    <property type="entry name" value="Ankyrin_rpt-contain_sf"/>
</dbReference>
<keyword evidence="5" id="KW-1185">Reference proteome</keyword>
<organism evidence="4 5">
    <name type="scientific">Porites lobata</name>
    <dbReference type="NCBI Taxonomy" id="104759"/>
    <lineage>
        <taxon>Eukaryota</taxon>
        <taxon>Metazoa</taxon>
        <taxon>Cnidaria</taxon>
        <taxon>Anthozoa</taxon>
        <taxon>Hexacorallia</taxon>
        <taxon>Scleractinia</taxon>
        <taxon>Fungiina</taxon>
        <taxon>Poritidae</taxon>
        <taxon>Porites</taxon>
    </lineage>
</organism>
<dbReference type="EMBL" id="CALNXK010000090">
    <property type="protein sequence ID" value="CAH3150804.1"/>
    <property type="molecule type" value="Genomic_DNA"/>
</dbReference>
<sequence>MVTEKRARHLRNLLEGNTQVILMVSLIIKERILGMYHSELLQSIKLVCKQGNLTDPSVLIAMYSRAVDIAQKSNLSAQIWYLLHEMYRGSNHLKEKDLLELLRQIVVEYEKQHTKRKRNDNKQYCQELVLEDLFDCSLELVLMISKFEFCDERNASSLTMLLRKLFMQDPRNRSGNTLLHEFIERCTDDDDDLFPCRQAVNLLLNEGFNVNVVNDEGNTPLHIAVMLEPRNDKLYLVTEILQLLFYGGAHHDFVNNDGKTPMDMAKTDEARMILSERRKLELKCISAKAVKKFGIPYLGVVPKTLENYISRH</sequence>
<dbReference type="Proteomes" id="UP001159405">
    <property type="component" value="Unassembled WGS sequence"/>
</dbReference>
<accession>A0ABN8PY19</accession>
<gene>
    <name evidence="4" type="ORF">PLOB_00048324</name>
</gene>
<evidence type="ECO:0000256" key="2">
    <source>
        <dbReference type="ARBA" id="ARBA00023043"/>
    </source>
</evidence>
<dbReference type="PANTHER" id="PTHR24126:SF14">
    <property type="entry name" value="ANK_REP_REGION DOMAIN-CONTAINING PROTEIN"/>
    <property type="match status" value="1"/>
</dbReference>
<feature type="repeat" description="ANK" evidence="3">
    <location>
        <begin position="216"/>
        <end position="256"/>
    </location>
</feature>
<evidence type="ECO:0000313" key="4">
    <source>
        <dbReference type="EMBL" id="CAH3150804.1"/>
    </source>
</evidence>
<dbReference type="PROSITE" id="PS50088">
    <property type="entry name" value="ANK_REPEAT"/>
    <property type="match status" value="1"/>
</dbReference>
<keyword evidence="1" id="KW-0677">Repeat</keyword>
<name>A0ABN8PY19_9CNID</name>
<dbReference type="SUPFAM" id="SSF48403">
    <property type="entry name" value="Ankyrin repeat"/>
    <property type="match status" value="1"/>
</dbReference>
<dbReference type="InterPro" id="IPR002110">
    <property type="entry name" value="Ankyrin_rpt"/>
</dbReference>
<protein>
    <submittedName>
        <fullName evidence="4">Uncharacterized protein</fullName>
    </submittedName>
</protein>
<evidence type="ECO:0000256" key="1">
    <source>
        <dbReference type="ARBA" id="ARBA00022737"/>
    </source>
</evidence>
<evidence type="ECO:0000256" key="3">
    <source>
        <dbReference type="PROSITE-ProRule" id="PRU00023"/>
    </source>
</evidence>
<comment type="caution">
    <text evidence="4">The sequence shown here is derived from an EMBL/GenBank/DDBJ whole genome shotgun (WGS) entry which is preliminary data.</text>
</comment>
<dbReference type="PANTHER" id="PTHR24126">
    <property type="entry name" value="ANKYRIN REPEAT, PH AND SEC7 DOMAIN CONTAINING PROTEIN SECG-RELATED"/>
    <property type="match status" value="1"/>
</dbReference>
<reference evidence="4 5" key="1">
    <citation type="submission" date="2022-05" db="EMBL/GenBank/DDBJ databases">
        <authorList>
            <consortium name="Genoscope - CEA"/>
            <person name="William W."/>
        </authorList>
    </citation>
    <scope>NUCLEOTIDE SEQUENCE [LARGE SCALE GENOMIC DNA]</scope>
</reference>